<dbReference type="InterPro" id="IPR013783">
    <property type="entry name" value="Ig-like_fold"/>
</dbReference>
<evidence type="ECO:0000313" key="12">
    <source>
        <dbReference type="Proteomes" id="UP000078541"/>
    </source>
</evidence>
<feature type="domain" description="Ig-like" evidence="10">
    <location>
        <begin position="394"/>
        <end position="491"/>
    </location>
</feature>
<keyword evidence="5" id="KW-0472">Membrane</keyword>
<feature type="domain" description="Ig-like" evidence="10">
    <location>
        <begin position="21"/>
        <end position="113"/>
    </location>
</feature>
<dbReference type="FunFam" id="2.60.40.10:FF:000328">
    <property type="entry name" value="CLUMA_CG000981, isoform A"/>
    <property type="match status" value="1"/>
</dbReference>
<comment type="subcellular location">
    <subcellularLocation>
        <location evidence="1">Cell membrane</location>
    </subcellularLocation>
</comment>
<organism evidence="11 12">
    <name type="scientific">Trachymyrmex septentrionalis</name>
    <dbReference type="NCBI Taxonomy" id="34720"/>
    <lineage>
        <taxon>Eukaryota</taxon>
        <taxon>Metazoa</taxon>
        <taxon>Ecdysozoa</taxon>
        <taxon>Arthropoda</taxon>
        <taxon>Hexapoda</taxon>
        <taxon>Insecta</taxon>
        <taxon>Pterygota</taxon>
        <taxon>Neoptera</taxon>
        <taxon>Endopterygota</taxon>
        <taxon>Hymenoptera</taxon>
        <taxon>Apocrita</taxon>
        <taxon>Aculeata</taxon>
        <taxon>Formicoidea</taxon>
        <taxon>Formicidae</taxon>
        <taxon>Myrmicinae</taxon>
        <taxon>Trachymyrmex</taxon>
    </lineage>
</organism>
<dbReference type="InterPro" id="IPR036179">
    <property type="entry name" value="Ig-like_dom_sf"/>
</dbReference>
<dbReference type="GO" id="GO:0005886">
    <property type="term" value="C:plasma membrane"/>
    <property type="evidence" value="ECO:0007669"/>
    <property type="project" value="UniProtKB-SubCell"/>
</dbReference>
<dbReference type="Gene3D" id="3.40.50.1240">
    <property type="entry name" value="Phosphoglycerate mutase-like"/>
    <property type="match status" value="1"/>
</dbReference>
<dbReference type="InterPro" id="IPR007110">
    <property type="entry name" value="Ig-like_dom"/>
</dbReference>
<dbReference type="SUPFAM" id="SSF48726">
    <property type="entry name" value="Immunoglobulin"/>
    <property type="match status" value="3"/>
</dbReference>
<dbReference type="SMART" id="SM00408">
    <property type="entry name" value="IGc2"/>
    <property type="match status" value="3"/>
</dbReference>
<keyword evidence="8" id="KW-0393">Immunoglobulin domain</keyword>
<dbReference type="InterPro" id="IPR003598">
    <property type="entry name" value="Ig_sub2"/>
</dbReference>
<keyword evidence="2" id="KW-1003">Cell membrane</keyword>
<feature type="compositionally biased region" description="Low complexity" evidence="9">
    <location>
        <begin position="749"/>
        <end position="762"/>
    </location>
</feature>
<dbReference type="PANTHER" id="PTHR12231">
    <property type="entry name" value="CTX-RELATED TYPE I TRANSMEMBRANE PROTEIN"/>
    <property type="match status" value="1"/>
</dbReference>
<keyword evidence="3" id="KW-0732">Signal</keyword>
<feature type="region of interest" description="Disordered" evidence="9">
    <location>
        <begin position="743"/>
        <end position="762"/>
    </location>
</feature>
<accession>A0A195F3B9</accession>
<evidence type="ECO:0000256" key="1">
    <source>
        <dbReference type="ARBA" id="ARBA00004236"/>
    </source>
</evidence>
<dbReference type="AlphaFoldDB" id="A0A195F3B9"/>
<evidence type="ECO:0000256" key="4">
    <source>
        <dbReference type="ARBA" id="ARBA00022737"/>
    </source>
</evidence>
<dbReference type="GO" id="GO:0043005">
    <property type="term" value="C:neuron projection"/>
    <property type="evidence" value="ECO:0007669"/>
    <property type="project" value="TreeGrafter"/>
</dbReference>
<keyword evidence="4" id="KW-0677">Repeat</keyword>
<dbReference type="Proteomes" id="UP000078541">
    <property type="component" value="Unassembled WGS sequence"/>
</dbReference>
<sequence>MYVNVCFYVDYLFTVTTIPDPEFVDEIGNITVPAGRNVKLACSVKDLGSFKVAWMLFDKSAILTVQNHVITRNPRISVSHDKHRTWFLHINDVHEEDKGKYMCQINTAAAKTQYGYLHVVVPPNIDDSQSSSDAIVREGANVSLTCKATGSPTPSIRWKRDDGTKISINKTLAVTEWEGETLEMARISRLDMGAYLCIASNGIPPTVSKQIKVSVDCEYRYRICTECTGGETLQRMRHRGEEGYIGDIERGQESLKIDDAEALRKGKVNDNVLIALVKQLLAYRASQDVQRSTLVAGLRTSKARACLRNKDPKHYGQPRSVPSHLTLRRNVLHFKKVSDILCVIRRQAFPVASRLSRSEGTEERREKGGGRHERQRRAIPPLKSVVIHGPVLLPPMLWIPHQLVGAPLGYSVILECYTEAHPTSLNYWAREDGLMIHESSKYKTVSLPDKPSYKTHMMLTINDIQSNLREDYGSYKCIAKNPRGETDGTIRLYSKCLVLPACAPSHPFSTVYQGNDGSSRAVWRVYVVLSFHGCLRSRRRRSVLNELRNFYSTPVDGYHGFFGQRAFSIRIDCDHPIVPSTSRRMRIRGKSQTRKEFEFLGASPKRKRRNNFEKVPRRLGGDARRSGGEKQTNLLRLTEGNEWKQEERRKKKDTLLRGDRPAFVVDGSTPVVPLRLFVFPSFVGLGKRERLGEKERKRNRESERRKYFHKIRGDDAFEGKPMLVLVRWIRRNPKSVLAVCRAGRRRSRVSAPPSTSPSPSTTEVLKKDWEFMAEMNNSVYGNPSSLTIQNEKNIKTGTKFQSNLNEIGKSEQKSSELDRKRNYNWPPDKGVREASYCLRAVFRHGDRTVDKSSHESYPNDPYNGRNFYPVGDGDLTNAGKKRAYELGLLLRDKYNKFLGDLYYPPNVYARSTWVTRTKMTLQLVLAGLYPPVEIQKWNSELSWQPVDMIYFPIEEDDLLFPIKCSIYNDIYKKVIQNAEVKEKIEQFDNLMKITSKYTGTNVTNLLDLVHLYSVLRVESSMGLTLPEWTQDIFPNGKLLNATLLFFNLLSVLLNRLINDMNKAINGTLHRKINLFSAHDMNVFGLLLALNISEPHLPEFTSSVIIELHEKNEKYFVKILHYLGIPPKILEVTIPGCEVLCPYDKFIKLTKNTTGIFKSCYPENQKMNKSRAILTPFETSTLNN</sequence>
<dbReference type="SUPFAM" id="SSF53254">
    <property type="entry name" value="Phosphoglycerate mutase-like"/>
    <property type="match status" value="1"/>
</dbReference>
<dbReference type="Pfam" id="PF13927">
    <property type="entry name" value="Ig_3"/>
    <property type="match status" value="1"/>
</dbReference>
<dbReference type="Pfam" id="PF07679">
    <property type="entry name" value="I-set"/>
    <property type="match status" value="1"/>
</dbReference>
<feature type="compositionally biased region" description="Basic and acidic residues" evidence="9">
    <location>
        <begin position="356"/>
        <end position="372"/>
    </location>
</feature>
<feature type="domain" description="Ig-like" evidence="10">
    <location>
        <begin position="123"/>
        <end position="214"/>
    </location>
</feature>
<dbReference type="GO" id="GO:0016791">
    <property type="term" value="F:phosphatase activity"/>
    <property type="evidence" value="ECO:0007669"/>
    <property type="project" value="UniProtKB-ARBA"/>
</dbReference>
<evidence type="ECO:0000313" key="11">
    <source>
        <dbReference type="EMBL" id="KYN34579.1"/>
    </source>
</evidence>
<protein>
    <submittedName>
        <fullName evidence="11">Venom acid phosphatase Acph-1</fullName>
    </submittedName>
</protein>
<proteinExistence type="predicted"/>
<evidence type="ECO:0000256" key="7">
    <source>
        <dbReference type="ARBA" id="ARBA00023180"/>
    </source>
</evidence>
<feature type="region of interest" description="Disordered" evidence="9">
    <location>
        <begin position="610"/>
        <end position="633"/>
    </location>
</feature>
<name>A0A195F3B9_9HYME</name>
<dbReference type="STRING" id="34720.A0A195F3B9"/>
<evidence type="ECO:0000256" key="9">
    <source>
        <dbReference type="SAM" id="MobiDB-lite"/>
    </source>
</evidence>
<reference evidence="11 12" key="1">
    <citation type="submission" date="2016-03" db="EMBL/GenBank/DDBJ databases">
        <title>Trachymyrmex septentrionalis WGS genome.</title>
        <authorList>
            <person name="Nygaard S."/>
            <person name="Hu H."/>
            <person name="Boomsma J."/>
            <person name="Zhang G."/>
        </authorList>
    </citation>
    <scope>NUCLEOTIDE SEQUENCE [LARGE SCALE GENOMIC DNA]</scope>
    <source>
        <strain evidence="11">Tsep2-gDNA-1</strain>
        <tissue evidence="11">Whole body</tissue>
    </source>
</reference>
<dbReference type="Pfam" id="PF00328">
    <property type="entry name" value="His_Phos_2"/>
    <property type="match status" value="2"/>
</dbReference>
<dbReference type="InterPro" id="IPR013098">
    <property type="entry name" value="Ig_I-set"/>
</dbReference>
<dbReference type="PANTHER" id="PTHR12231:SF157">
    <property type="entry name" value="DPR-INTERACTING PROTEIN EPSILON-RELATED"/>
    <property type="match status" value="1"/>
</dbReference>
<keyword evidence="6" id="KW-1015">Disulfide bond</keyword>
<dbReference type="FunFam" id="2.60.40.10:FF:000376">
    <property type="entry name" value="CLUMA_CG000981, isoform A"/>
    <property type="match status" value="1"/>
</dbReference>
<dbReference type="InterPro" id="IPR000560">
    <property type="entry name" value="His_Pase_clade-2"/>
</dbReference>
<dbReference type="InterPro" id="IPR003599">
    <property type="entry name" value="Ig_sub"/>
</dbReference>
<evidence type="ECO:0000256" key="2">
    <source>
        <dbReference type="ARBA" id="ARBA00022475"/>
    </source>
</evidence>
<evidence type="ECO:0000256" key="6">
    <source>
        <dbReference type="ARBA" id="ARBA00023157"/>
    </source>
</evidence>
<evidence type="ECO:0000256" key="8">
    <source>
        <dbReference type="ARBA" id="ARBA00023319"/>
    </source>
</evidence>
<dbReference type="SMART" id="SM00409">
    <property type="entry name" value="IG"/>
    <property type="match status" value="3"/>
</dbReference>
<evidence type="ECO:0000259" key="10">
    <source>
        <dbReference type="PROSITE" id="PS50835"/>
    </source>
</evidence>
<evidence type="ECO:0000256" key="5">
    <source>
        <dbReference type="ARBA" id="ARBA00023136"/>
    </source>
</evidence>
<dbReference type="InterPro" id="IPR051170">
    <property type="entry name" value="Neural/epithelial_adhesion"/>
</dbReference>
<feature type="region of interest" description="Disordered" evidence="9">
    <location>
        <begin position="355"/>
        <end position="375"/>
    </location>
</feature>
<keyword evidence="7" id="KW-0325">Glycoprotein</keyword>
<evidence type="ECO:0000256" key="3">
    <source>
        <dbReference type="ARBA" id="ARBA00022729"/>
    </source>
</evidence>
<feature type="compositionally biased region" description="Basic and acidic residues" evidence="9">
    <location>
        <begin position="610"/>
        <end position="628"/>
    </location>
</feature>
<keyword evidence="12" id="KW-1185">Reference proteome</keyword>
<dbReference type="CDD" id="cd07061">
    <property type="entry name" value="HP_HAP_like"/>
    <property type="match status" value="1"/>
</dbReference>
<dbReference type="PROSITE" id="PS50835">
    <property type="entry name" value="IG_LIKE"/>
    <property type="match status" value="3"/>
</dbReference>
<gene>
    <name evidence="11" type="ORF">ALC56_11067</name>
</gene>
<dbReference type="InterPro" id="IPR029033">
    <property type="entry name" value="His_PPase_superfam"/>
</dbReference>
<dbReference type="Gene3D" id="2.60.40.10">
    <property type="entry name" value="Immunoglobulins"/>
    <property type="match status" value="3"/>
</dbReference>
<dbReference type="EMBL" id="KQ981856">
    <property type="protein sequence ID" value="KYN34579.1"/>
    <property type="molecule type" value="Genomic_DNA"/>
</dbReference>